<feature type="transmembrane region" description="Helical" evidence="4">
    <location>
        <begin position="311"/>
        <end position="332"/>
    </location>
</feature>
<dbReference type="InterPro" id="IPR050327">
    <property type="entry name" value="Proton-linked_MCT"/>
</dbReference>
<feature type="transmembrane region" description="Helical" evidence="4">
    <location>
        <begin position="411"/>
        <end position="439"/>
    </location>
</feature>
<feature type="transmembrane region" description="Helical" evidence="4">
    <location>
        <begin position="249"/>
        <end position="271"/>
    </location>
</feature>
<feature type="transmembrane region" description="Helical" evidence="4">
    <location>
        <begin position="125"/>
        <end position="147"/>
    </location>
</feature>
<comment type="caution">
    <text evidence="5">The sequence shown here is derived from an EMBL/GenBank/DDBJ whole genome shotgun (WGS) entry which is preliminary data.</text>
</comment>
<keyword evidence="6" id="KW-1185">Reference proteome</keyword>
<reference evidence="5 6" key="1">
    <citation type="submission" date="2014-01" db="EMBL/GenBank/DDBJ databases">
        <title>Marinomonas ushuaiensis DSM 15871 Genome Sequencing.</title>
        <authorList>
            <person name="Lai Q."/>
            <person name="Shao Z.S."/>
        </authorList>
    </citation>
    <scope>NUCLEOTIDE SEQUENCE [LARGE SCALE GENOMIC DNA]</scope>
    <source>
        <strain evidence="5 6">DSM 15871</strain>
    </source>
</reference>
<dbReference type="STRING" id="1122207.MUS1_12235"/>
<feature type="transmembrane region" description="Helical" evidence="4">
    <location>
        <begin position="537"/>
        <end position="556"/>
    </location>
</feature>
<feature type="transmembrane region" description="Helical" evidence="4">
    <location>
        <begin position="99"/>
        <end position="119"/>
    </location>
</feature>
<dbReference type="GO" id="GO:0022857">
    <property type="term" value="F:transmembrane transporter activity"/>
    <property type="evidence" value="ECO:0007669"/>
    <property type="project" value="InterPro"/>
</dbReference>
<sequence>MNYLRYLLSFLMKDKIVASPNFNRWLVPPASIAIHLCIGSVYAWSIFNPALTKEFGVVTSAANDWSLSSVVWIFSVAIVFLGLSAAIAGKWLEEVGPRCVGVTAAFLWGGGFILGSIGISTHQLWLVYLGYGVLGGCGLGLGYVSPVSTLLRWFPDKRGMATGMAIMGFGGGAIIGAPVKTFLLEKFAMAPTYLGPESAVQMITEGGRRFAEIANEKVEIVVATAKEASTLPIPGEAGVYVVGSGDTGAASVFLTLGIVYFFIMLIASFLYRVPAKDWKPEGWIPPVKDKKNTMISTDNVHIDQSLKTPQFWLLWLVLCLNVTAGIGVIGIAKTMMTEIFGSTLPTIATASFAGTYVLMISVFNMCGRFFWASASDFIGRKNTYHCFFAIGTVLYLSIPFAASAVSADQSVTWLIMFYAATMLIFTMYGGGFSTIPAYLADIFGTLHVGGIHGRLLTAWATAGVLGPFLITYLRNLSVENAINDLVSKIDPALFEAKFNASISQLGELIASKTVTVSALMEISPSGTVDPTSGLYNSTMYVMAGLLVIGFFANLMIRPVNKKHHVENTHPNQNF</sequence>
<dbReference type="SUPFAM" id="SSF103473">
    <property type="entry name" value="MFS general substrate transporter"/>
    <property type="match status" value="1"/>
</dbReference>
<dbReference type="AlphaFoldDB" id="X7E598"/>
<evidence type="ECO:0000256" key="2">
    <source>
        <dbReference type="ARBA" id="ARBA00022989"/>
    </source>
</evidence>
<feature type="transmembrane region" description="Helical" evidence="4">
    <location>
        <begin position="352"/>
        <end position="371"/>
    </location>
</feature>
<dbReference type="Pfam" id="PF07690">
    <property type="entry name" value="MFS_1"/>
    <property type="match status" value="2"/>
</dbReference>
<keyword evidence="1 4" id="KW-0812">Transmembrane</keyword>
<name>X7E598_9GAMM</name>
<feature type="transmembrane region" description="Helical" evidence="4">
    <location>
        <begin position="67"/>
        <end position="87"/>
    </location>
</feature>
<proteinExistence type="predicted"/>
<feature type="transmembrane region" description="Helical" evidence="4">
    <location>
        <begin position="451"/>
        <end position="470"/>
    </location>
</feature>
<keyword evidence="3 4" id="KW-0472">Membrane</keyword>
<dbReference type="PATRIC" id="fig|1122207.3.peg.1581"/>
<evidence type="ECO:0000313" key="6">
    <source>
        <dbReference type="Proteomes" id="UP000054058"/>
    </source>
</evidence>
<feature type="transmembrane region" description="Helical" evidence="4">
    <location>
        <begin position="383"/>
        <end position="405"/>
    </location>
</feature>
<dbReference type="Gene3D" id="1.20.1250.20">
    <property type="entry name" value="MFS general substrate transporter like domains"/>
    <property type="match status" value="2"/>
</dbReference>
<dbReference type="EMBL" id="JAMB01000005">
    <property type="protein sequence ID" value="ETX11132.1"/>
    <property type="molecule type" value="Genomic_DNA"/>
</dbReference>
<feature type="transmembrane region" description="Helical" evidence="4">
    <location>
        <begin position="25"/>
        <end position="47"/>
    </location>
</feature>
<protein>
    <submittedName>
        <fullName evidence="5">MFS transporter permease</fullName>
    </submittedName>
</protein>
<evidence type="ECO:0000256" key="4">
    <source>
        <dbReference type="SAM" id="Phobius"/>
    </source>
</evidence>
<feature type="transmembrane region" description="Helical" evidence="4">
    <location>
        <begin position="159"/>
        <end position="179"/>
    </location>
</feature>
<dbReference type="eggNOG" id="COG2807">
    <property type="taxonomic scope" value="Bacteria"/>
</dbReference>
<dbReference type="RefSeq" id="WP_036160822.1">
    <property type="nucleotide sequence ID" value="NZ_JAMB01000005.1"/>
</dbReference>
<gene>
    <name evidence="5" type="ORF">MUS1_12235</name>
</gene>
<evidence type="ECO:0000256" key="3">
    <source>
        <dbReference type="ARBA" id="ARBA00023136"/>
    </source>
</evidence>
<dbReference type="CDD" id="cd17353">
    <property type="entry name" value="MFS_OFA_like"/>
    <property type="match status" value="1"/>
</dbReference>
<evidence type="ECO:0000313" key="5">
    <source>
        <dbReference type="EMBL" id="ETX11132.1"/>
    </source>
</evidence>
<keyword evidence="2 4" id="KW-1133">Transmembrane helix</keyword>
<dbReference type="OrthoDB" id="9793415at2"/>
<evidence type="ECO:0000256" key="1">
    <source>
        <dbReference type="ARBA" id="ARBA00022692"/>
    </source>
</evidence>
<dbReference type="PANTHER" id="PTHR11360">
    <property type="entry name" value="MONOCARBOXYLATE TRANSPORTER"/>
    <property type="match status" value="1"/>
</dbReference>
<dbReference type="InterPro" id="IPR036259">
    <property type="entry name" value="MFS_trans_sf"/>
</dbReference>
<dbReference type="Proteomes" id="UP000054058">
    <property type="component" value="Unassembled WGS sequence"/>
</dbReference>
<accession>X7E598</accession>
<organism evidence="5 6">
    <name type="scientific">Marinomonas ushuaiensis DSM 15871</name>
    <dbReference type="NCBI Taxonomy" id="1122207"/>
    <lineage>
        <taxon>Bacteria</taxon>
        <taxon>Pseudomonadati</taxon>
        <taxon>Pseudomonadota</taxon>
        <taxon>Gammaproteobacteria</taxon>
        <taxon>Oceanospirillales</taxon>
        <taxon>Oceanospirillaceae</taxon>
        <taxon>Marinomonas</taxon>
    </lineage>
</organism>
<dbReference type="InterPro" id="IPR011701">
    <property type="entry name" value="MFS"/>
</dbReference>
<dbReference type="PANTHER" id="PTHR11360:SF317">
    <property type="entry name" value="MAJOR FACILITATOR SUPERFAMILY (MFS) PROFILE DOMAIN-CONTAINING PROTEIN-RELATED"/>
    <property type="match status" value="1"/>
</dbReference>